<comment type="caution">
    <text evidence="10">The sequence shown here is derived from an EMBL/GenBank/DDBJ whole genome shotgun (WGS) entry which is preliminary data.</text>
</comment>
<dbReference type="AlphaFoldDB" id="A0A927K546"/>
<dbReference type="PANTHER" id="PTHR30266:SF2">
    <property type="entry name" value="LARGE-CONDUCTANCE MECHANOSENSITIVE CHANNEL"/>
    <property type="match status" value="1"/>
</dbReference>
<keyword evidence="8" id="KW-0407">Ion channel</keyword>
<dbReference type="PRINTS" id="PR01264">
    <property type="entry name" value="MECHCHANNEL"/>
</dbReference>
<keyword evidence="4 9" id="KW-0812">Transmembrane</keyword>
<dbReference type="Gene3D" id="1.10.1200.120">
    <property type="entry name" value="Large-conductance mechanosensitive channel, MscL, domain 1"/>
    <property type="match status" value="1"/>
</dbReference>
<dbReference type="InterPro" id="IPR036019">
    <property type="entry name" value="MscL_channel"/>
</dbReference>
<dbReference type="RefSeq" id="WP_192144050.1">
    <property type="nucleotide sequence ID" value="NZ_JACYXZ010000004.1"/>
</dbReference>
<gene>
    <name evidence="10" type="ORF">IE331_13780</name>
</gene>
<feature type="transmembrane region" description="Helical" evidence="9">
    <location>
        <begin position="60"/>
        <end position="81"/>
    </location>
</feature>
<dbReference type="InterPro" id="IPR037673">
    <property type="entry name" value="MSC/AndL"/>
</dbReference>
<keyword evidence="3" id="KW-1003">Cell membrane</keyword>
<evidence type="ECO:0000256" key="5">
    <source>
        <dbReference type="ARBA" id="ARBA00022989"/>
    </source>
</evidence>
<evidence type="ECO:0000256" key="6">
    <source>
        <dbReference type="ARBA" id="ARBA00023065"/>
    </source>
</evidence>
<keyword evidence="7 9" id="KW-0472">Membrane</keyword>
<keyword evidence="6" id="KW-0406">Ion transport</keyword>
<dbReference type="EMBL" id="JACYXZ010000004">
    <property type="protein sequence ID" value="MBD8870699.1"/>
    <property type="molecule type" value="Genomic_DNA"/>
</dbReference>
<dbReference type="Proteomes" id="UP000616839">
    <property type="component" value="Unassembled WGS sequence"/>
</dbReference>
<dbReference type="GO" id="GO:0008381">
    <property type="term" value="F:mechanosensitive monoatomic ion channel activity"/>
    <property type="evidence" value="ECO:0007669"/>
    <property type="project" value="InterPro"/>
</dbReference>
<evidence type="ECO:0000256" key="3">
    <source>
        <dbReference type="ARBA" id="ARBA00022475"/>
    </source>
</evidence>
<keyword evidence="2" id="KW-0813">Transport</keyword>
<proteinExistence type="predicted"/>
<keyword evidence="11" id="KW-1185">Reference proteome</keyword>
<evidence type="ECO:0000256" key="1">
    <source>
        <dbReference type="ARBA" id="ARBA00004141"/>
    </source>
</evidence>
<dbReference type="SUPFAM" id="SSF81330">
    <property type="entry name" value="Gated mechanosensitive channel"/>
    <property type="match status" value="1"/>
</dbReference>
<dbReference type="GO" id="GO:0016020">
    <property type="term" value="C:membrane"/>
    <property type="evidence" value="ECO:0007669"/>
    <property type="project" value="UniProtKB-SubCell"/>
</dbReference>
<dbReference type="InterPro" id="IPR001185">
    <property type="entry name" value="MS_channel"/>
</dbReference>
<evidence type="ECO:0000256" key="2">
    <source>
        <dbReference type="ARBA" id="ARBA00022448"/>
    </source>
</evidence>
<evidence type="ECO:0000256" key="9">
    <source>
        <dbReference type="SAM" id="Phobius"/>
    </source>
</evidence>
<evidence type="ECO:0000256" key="8">
    <source>
        <dbReference type="ARBA" id="ARBA00023303"/>
    </source>
</evidence>
<sequence length="122" mass="13327">MQGFKEFVLKGNLVELAVAFIMGTAFAAVVTEFAAVLMGFVGKAGGQPDFADATLAEVNVGLFINALIAFLVIAAVIYFFVVTPYNKALEHFKSQDEEEVVKTDDVLLLEEIRDLLARRPQV</sequence>
<protein>
    <submittedName>
        <fullName evidence="10">MscL family protein</fullName>
    </submittedName>
</protein>
<feature type="transmembrane region" description="Helical" evidence="9">
    <location>
        <begin position="12"/>
        <end position="40"/>
    </location>
</feature>
<reference evidence="10" key="1">
    <citation type="submission" date="2020-09" db="EMBL/GenBank/DDBJ databases">
        <title>Nocardioides sp. strain MJB4 16S ribosomal RNA gene Genome sequencing and assembly.</title>
        <authorList>
            <person name="Kim I."/>
        </authorList>
    </citation>
    <scope>NUCLEOTIDE SEQUENCE</scope>
    <source>
        <strain evidence="10">MJB4</strain>
    </source>
</reference>
<accession>A0A927K546</accession>
<keyword evidence="5 9" id="KW-1133">Transmembrane helix</keyword>
<dbReference type="Pfam" id="PF01741">
    <property type="entry name" value="MscL"/>
    <property type="match status" value="1"/>
</dbReference>
<evidence type="ECO:0000256" key="7">
    <source>
        <dbReference type="ARBA" id="ARBA00023136"/>
    </source>
</evidence>
<comment type="subcellular location">
    <subcellularLocation>
        <location evidence="1">Membrane</location>
        <topology evidence="1">Multi-pass membrane protein</topology>
    </subcellularLocation>
</comment>
<organism evidence="10 11">
    <name type="scientific">Nocardioides donggukensis</name>
    <dbReference type="NCBI Taxonomy" id="2774019"/>
    <lineage>
        <taxon>Bacteria</taxon>
        <taxon>Bacillati</taxon>
        <taxon>Actinomycetota</taxon>
        <taxon>Actinomycetes</taxon>
        <taxon>Propionibacteriales</taxon>
        <taxon>Nocardioidaceae</taxon>
        <taxon>Nocardioides</taxon>
    </lineage>
</organism>
<name>A0A927K546_9ACTN</name>
<evidence type="ECO:0000313" key="11">
    <source>
        <dbReference type="Proteomes" id="UP000616839"/>
    </source>
</evidence>
<evidence type="ECO:0000313" key="10">
    <source>
        <dbReference type="EMBL" id="MBD8870699.1"/>
    </source>
</evidence>
<dbReference type="PANTHER" id="PTHR30266">
    <property type="entry name" value="MECHANOSENSITIVE CHANNEL MSCL"/>
    <property type="match status" value="1"/>
</dbReference>
<evidence type="ECO:0000256" key="4">
    <source>
        <dbReference type="ARBA" id="ARBA00022692"/>
    </source>
</evidence>